<dbReference type="InterPro" id="IPR052185">
    <property type="entry name" value="IPC_Synthase-Related"/>
</dbReference>
<organism evidence="7 8">
    <name type="scientific">Duncaniella freteri</name>
    <dbReference type="NCBI Taxonomy" id="2530391"/>
    <lineage>
        <taxon>Bacteria</taxon>
        <taxon>Pseudomonadati</taxon>
        <taxon>Bacteroidota</taxon>
        <taxon>Bacteroidia</taxon>
        <taxon>Bacteroidales</taxon>
        <taxon>Muribaculaceae</taxon>
        <taxon>Duncaniella</taxon>
    </lineage>
</organism>
<keyword evidence="4 5" id="KW-0472">Membrane</keyword>
<feature type="transmembrane region" description="Helical" evidence="5">
    <location>
        <begin position="262"/>
        <end position="280"/>
    </location>
</feature>
<dbReference type="Pfam" id="PF14378">
    <property type="entry name" value="PAP2_3"/>
    <property type="match status" value="1"/>
</dbReference>
<sequence>MNVTHNSKLGNGIILPSRKEATVIIVSLAVWLAVTATFVGFRPEHLYIAVFLAFMLLVTGTTRRLVVALMPFIVFGISYDWMNILPNYEVNPVDIFGLYSAESSLFGITLPAAPSEVAGVIVTPNEWWAMHASPILDFLAGCFYLCWVPVPILFGLWLYFDKQHEVYLHFSLVFLFVNLLGFALYYVHPAAPPWYVAMHGFDFIPGTHGETAGLGRWDEMMGIGIFDGLYSRNSNVFAALPSLHAAYMLIAFIYSLKARCGAWLRILFAIICLGIWFTAVYTSHHYIIDVLAGIGVTLIGTLIFEQGLMRLRGFRKFISSYQKYIAE</sequence>
<feature type="domain" description="Inositolphosphotransferase Aur1/Ipt1" evidence="6">
    <location>
        <begin position="130"/>
        <end position="301"/>
    </location>
</feature>
<dbReference type="RefSeq" id="WP_135471060.1">
    <property type="nucleotide sequence ID" value="NZ_CASGTF010000002.1"/>
</dbReference>
<gene>
    <name evidence="7" type="ORF">EZ315_04765</name>
</gene>
<dbReference type="GO" id="GO:0016020">
    <property type="term" value="C:membrane"/>
    <property type="evidence" value="ECO:0007669"/>
    <property type="project" value="UniProtKB-SubCell"/>
</dbReference>
<keyword evidence="3 5" id="KW-1133">Transmembrane helix</keyword>
<name>A0A4Z0V8V1_9BACT</name>
<dbReference type="GeneID" id="82149096"/>
<dbReference type="Proteomes" id="UP000297635">
    <property type="component" value="Unassembled WGS sequence"/>
</dbReference>
<dbReference type="PANTHER" id="PTHR31310:SF7">
    <property type="entry name" value="PA-PHOSPHATASE RELATED-FAMILY PROTEIN DDB_G0268928"/>
    <property type="match status" value="1"/>
</dbReference>
<keyword evidence="2 5" id="KW-0812">Transmembrane</keyword>
<feature type="transmembrane region" description="Helical" evidence="5">
    <location>
        <begin position="286"/>
        <end position="304"/>
    </location>
</feature>
<dbReference type="CDD" id="cd03386">
    <property type="entry name" value="PAP2_Aur1_like"/>
    <property type="match status" value="1"/>
</dbReference>
<evidence type="ECO:0000256" key="1">
    <source>
        <dbReference type="ARBA" id="ARBA00004141"/>
    </source>
</evidence>
<evidence type="ECO:0000256" key="3">
    <source>
        <dbReference type="ARBA" id="ARBA00022989"/>
    </source>
</evidence>
<proteinExistence type="predicted"/>
<dbReference type="PANTHER" id="PTHR31310">
    <property type="match status" value="1"/>
</dbReference>
<feature type="transmembrane region" description="Helical" evidence="5">
    <location>
        <begin position="236"/>
        <end position="255"/>
    </location>
</feature>
<feature type="transmembrane region" description="Helical" evidence="5">
    <location>
        <begin position="21"/>
        <end position="39"/>
    </location>
</feature>
<feature type="transmembrane region" description="Helical" evidence="5">
    <location>
        <begin position="138"/>
        <end position="160"/>
    </location>
</feature>
<evidence type="ECO:0000256" key="4">
    <source>
        <dbReference type="ARBA" id="ARBA00023136"/>
    </source>
</evidence>
<evidence type="ECO:0000313" key="7">
    <source>
        <dbReference type="EMBL" id="TGG40043.1"/>
    </source>
</evidence>
<feature type="transmembrane region" description="Helical" evidence="5">
    <location>
        <begin position="167"/>
        <end position="188"/>
    </location>
</feature>
<evidence type="ECO:0000313" key="8">
    <source>
        <dbReference type="Proteomes" id="UP000297635"/>
    </source>
</evidence>
<evidence type="ECO:0000256" key="2">
    <source>
        <dbReference type="ARBA" id="ARBA00022692"/>
    </source>
</evidence>
<keyword evidence="8" id="KW-1185">Reference proteome</keyword>
<feature type="transmembrane region" description="Helical" evidence="5">
    <location>
        <begin position="45"/>
        <end position="60"/>
    </location>
</feature>
<feature type="transmembrane region" description="Helical" evidence="5">
    <location>
        <begin position="65"/>
        <end position="82"/>
    </location>
</feature>
<dbReference type="AlphaFoldDB" id="A0A4Z0V8V1"/>
<comment type="caution">
    <text evidence="7">The sequence shown here is derived from an EMBL/GenBank/DDBJ whole genome shotgun (WGS) entry which is preliminary data.</text>
</comment>
<reference evidence="7 8" key="1">
    <citation type="submission" date="2019-02" db="EMBL/GenBank/DDBJ databases">
        <title>Isolation and identification of novel species under the genus Muribaculum.</title>
        <authorList>
            <person name="Miyake S."/>
            <person name="Ding Y."/>
            <person name="Low A."/>
            <person name="Soh M."/>
            <person name="Seedorf H."/>
        </authorList>
    </citation>
    <scope>NUCLEOTIDE SEQUENCE [LARGE SCALE GENOMIC DNA]</scope>
    <source>
        <strain evidence="7 8">TLL-A3</strain>
    </source>
</reference>
<comment type="subcellular location">
    <subcellularLocation>
        <location evidence="1">Membrane</location>
        <topology evidence="1">Multi-pass membrane protein</topology>
    </subcellularLocation>
</comment>
<evidence type="ECO:0000259" key="6">
    <source>
        <dbReference type="Pfam" id="PF14378"/>
    </source>
</evidence>
<dbReference type="EMBL" id="SJSA01000001">
    <property type="protein sequence ID" value="TGG40043.1"/>
    <property type="molecule type" value="Genomic_DNA"/>
</dbReference>
<dbReference type="InterPro" id="IPR026841">
    <property type="entry name" value="Aur1/Ipt1"/>
</dbReference>
<evidence type="ECO:0000256" key="5">
    <source>
        <dbReference type="SAM" id="Phobius"/>
    </source>
</evidence>
<protein>
    <submittedName>
        <fullName evidence="7">Inositol phosphorylceramide synthase</fullName>
    </submittedName>
</protein>
<accession>A0A4Z0V8V1</accession>